<dbReference type="SFLD" id="SFLDG01123">
    <property type="entry name" value="methyltransferase_(Class_B)"/>
    <property type="match status" value="1"/>
</dbReference>
<proteinExistence type="predicted"/>
<accession>A0A8D4VN54</accession>
<evidence type="ECO:0000256" key="1">
    <source>
        <dbReference type="ARBA" id="ARBA00001966"/>
    </source>
</evidence>
<dbReference type="RefSeq" id="WP_221048337.1">
    <property type="nucleotide sequence ID" value="NZ_AP019782.1"/>
</dbReference>
<dbReference type="InterPro" id="IPR007197">
    <property type="entry name" value="rSAM"/>
</dbReference>
<gene>
    <name evidence="7" type="ORF">MoryE10_08900</name>
</gene>
<dbReference type="Pfam" id="PF04055">
    <property type="entry name" value="Radical_SAM"/>
    <property type="match status" value="1"/>
</dbReference>
<dbReference type="SFLD" id="SFLDG01082">
    <property type="entry name" value="B12-binding_domain_containing"/>
    <property type="match status" value="1"/>
</dbReference>
<dbReference type="Proteomes" id="UP000824988">
    <property type="component" value="Chromosome"/>
</dbReference>
<dbReference type="KEGG" id="moz:MoryE10_08900"/>
<keyword evidence="8" id="KW-1185">Reference proteome</keyword>
<evidence type="ECO:0000313" key="8">
    <source>
        <dbReference type="Proteomes" id="UP000824988"/>
    </source>
</evidence>
<dbReference type="InterPro" id="IPR051198">
    <property type="entry name" value="BchE-like"/>
</dbReference>
<dbReference type="InterPro" id="IPR006638">
    <property type="entry name" value="Elp3/MiaA/NifB-like_rSAM"/>
</dbReference>
<evidence type="ECO:0000256" key="2">
    <source>
        <dbReference type="ARBA" id="ARBA00022691"/>
    </source>
</evidence>
<dbReference type="Pfam" id="PF02310">
    <property type="entry name" value="B12-binding"/>
    <property type="match status" value="1"/>
</dbReference>
<comment type="cofactor">
    <cofactor evidence="1">
        <name>[4Fe-4S] cluster</name>
        <dbReference type="ChEBI" id="CHEBI:49883"/>
    </cofactor>
</comment>
<dbReference type="InterPro" id="IPR034466">
    <property type="entry name" value="Methyltransferase_Class_B"/>
</dbReference>
<dbReference type="GO" id="GO:0051536">
    <property type="term" value="F:iron-sulfur cluster binding"/>
    <property type="evidence" value="ECO:0007669"/>
    <property type="project" value="UniProtKB-KW"/>
</dbReference>
<dbReference type="GO" id="GO:0031419">
    <property type="term" value="F:cobalamin binding"/>
    <property type="evidence" value="ECO:0007669"/>
    <property type="project" value="InterPro"/>
</dbReference>
<keyword evidence="5" id="KW-0411">Iron-sulfur</keyword>
<dbReference type="SFLD" id="SFLDS00029">
    <property type="entry name" value="Radical_SAM"/>
    <property type="match status" value="1"/>
</dbReference>
<feature type="domain" description="B12-binding" evidence="6">
    <location>
        <begin position="4"/>
        <end position="140"/>
    </location>
</feature>
<dbReference type="AlphaFoldDB" id="A0A8D4VN54"/>
<dbReference type="PANTHER" id="PTHR43409:SF16">
    <property type="entry name" value="SLR0320 PROTEIN"/>
    <property type="match status" value="1"/>
</dbReference>
<keyword evidence="4" id="KW-0408">Iron</keyword>
<dbReference type="InterPro" id="IPR006158">
    <property type="entry name" value="Cobalamin-bd"/>
</dbReference>
<sequence length="528" mass="59247">MAKVLFINPVVREEDVPRHIPYGIALLAAIAQRDGHLVQVYDANAWRQGWDVLEQVCDADDWDVVAIGGLTTTYRYIKKACRIIRAKLPKVRLVAGGGFFTSMPLEIMEWMPQIDVGVVGEAFVTFPEILRKVDAGDFDFSNTLGVAYRNAQGKGVLTGVRPNIPDIDVLPWPAWDLFPLDEIYFKNSANLFSEEAFTSKRRIDVNGSFGCRMVCRYCWHLGTTGDMLIEKTDSGANDVVFTYGRNIRYHSPRYIVDMVKHLKQTYDIDYASFIDENLMTMDAASRGTWLKELCALWIAEGLQPTCRRDGVPHDEHCRGVHWNGTSHAGLHNLETLRIMHQAGCSHLVYGLESFDPLIMKNLGKGSNPQKNADSVDICLQSGIKPIPNIIIGFPEESFDSVRNTIVALKKLGITCKPHFATPYPGSEWYYTYKDSIIEQYDGNLEAFIEDLGDASKISAVICHKFSAMELLGLQQIVHQKDLRLLDQAEKHWATADQVTHPVAVPRQSFNFQRSTAATPLATTDEVAS</sequence>
<reference evidence="7" key="1">
    <citation type="submission" date="2019-06" db="EMBL/GenBank/DDBJ databases">
        <title>Complete genome sequence of Methylogaea oryzae strain JCM16910.</title>
        <authorList>
            <person name="Asakawa S."/>
        </authorList>
    </citation>
    <scope>NUCLEOTIDE SEQUENCE</scope>
    <source>
        <strain evidence="7">E10</strain>
    </source>
</reference>
<dbReference type="GO" id="GO:0003824">
    <property type="term" value="F:catalytic activity"/>
    <property type="evidence" value="ECO:0007669"/>
    <property type="project" value="InterPro"/>
</dbReference>
<protein>
    <recommendedName>
        <fullName evidence="6">B12-binding domain-containing protein</fullName>
    </recommendedName>
</protein>
<evidence type="ECO:0000313" key="7">
    <source>
        <dbReference type="EMBL" id="BBL70284.1"/>
    </source>
</evidence>
<dbReference type="PANTHER" id="PTHR43409">
    <property type="entry name" value="ANAEROBIC MAGNESIUM-PROTOPORPHYRIN IX MONOMETHYL ESTER CYCLASE-RELATED"/>
    <property type="match status" value="1"/>
</dbReference>
<dbReference type="PROSITE" id="PS51332">
    <property type="entry name" value="B12_BINDING"/>
    <property type="match status" value="1"/>
</dbReference>
<evidence type="ECO:0000256" key="3">
    <source>
        <dbReference type="ARBA" id="ARBA00022723"/>
    </source>
</evidence>
<dbReference type="SMART" id="SM00729">
    <property type="entry name" value="Elp3"/>
    <property type="match status" value="1"/>
</dbReference>
<name>A0A8D4VN54_9GAMM</name>
<keyword evidence="2" id="KW-0949">S-adenosyl-L-methionine</keyword>
<dbReference type="GO" id="GO:0005829">
    <property type="term" value="C:cytosol"/>
    <property type="evidence" value="ECO:0007669"/>
    <property type="project" value="TreeGrafter"/>
</dbReference>
<evidence type="ECO:0000256" key="4">
    <source>
        <dbReference type="ARBA" id="ARBA00023004"/>
    </source>
</evidence>
<dbReference type="EMBL" id="AP019782">
    <property type="protein sequence ID" value="BBL70284.1"/>
    <property type="molecule type" value="Genomic_DNA"/>
</dbReference>
<organism evidence="7 8">
    <name type="scientific">Methylogaea oryzae</name>
    <dbReference type="NCBI Taxonomy" id="1295382"/>
    <lineage>
        <taxon>Bacteria</taxon>
        <taxon>Pseudomonadati</taxon>
        <taxon>Pseudomonadota</taxon>
        <taxon>Gammaproteobacteria</taxon>
        <taxon>Methylococcales</taxon>
        <taxon>Methylococcaceae</taxon>
        <taxon>Methylogaea</taxon>
    </lineage>
</organism>
<dbReference type="GO" id="GO:0046872">
    <property type="term" value="F:metal ion binding"/>
    <property type="evidence" value="ECO:0007669"/>
    <property type="project" value="UniProtKB-KW"/>
</dbReference>
<keyword evidence="3" id="KW-0479">Metal-binding</keyword>
<evidence type="ECO:0000259" key="6">
    <source>
        <dbReference type="PROSITE" id="PS51332"/>
    </source>
</evidence>
<evidence type="ECO:0000256" key="5">
    <source>
        <dbReference type="ARBA" id="ARBA00023014"/>
    </source>
</evidence>
<dbReference type="CDD" id="cd02068">
    <property type="entry name" value="radical_SAM_B12_BD"/>
    <property type="match status" value="1"/>
</dbReference>